<dbReference type="PRINTS" id="PR00463">
    <property type="entry name" value="EP450I"/>
</dbReference>
<dbReference type="InterPro" id="IPR001128">
    <property type="entry name" value="Cyt_P450"/>
</dbReference>
<evidence type="ECO:0000256" key="9">
    <source>
        <dbReference type="PIRSR" id="PIRSR602401-1"/>
    </source>
</evidence>
<feature type="transmembrane region" description="Helical" evidence="11">
    <location>
        <begin position="107"/>
        <end position="126"/>
    </location>
</feature>
<evidence type="ECO:0000313" key="12">
    <source>
        <dbReference type="EMBL" id="KAF9480937.1"/>
    </source>
</evidence>
<keyword evidence="7 9" id="KW-0408">Iron</keyword>
<dbReference type="EMBL" id="MU155186">
    <property type="protein sequence ID" value="KAF9480937.1"/>
    <property type="molecule type" value="Genomic_DNA"/>
</dbReference>
<dbReference type="GO" id="GO:0005506">
    <property type="term" value="F:iron ion binding"/>
    <property type="evidence" value="ECO:0007669"/>
    <property type="project" value="InterPro"/>
</dbReference>
<dbReference type="PRINTS" id="PR00385">
    <property type="entry name" value="P450"/>
</dbReference>
<evidence type="ECO:0000256" key="8">
    <source>
        <dbReference type="ARBA" id="ARBA00023033"/>
    </source>
</evidence>
<keyword evidence="8 10" id="KW-0503">Monooxygenase</keyword>
<evidence type="ECO:0000256" key="3">
    <source>
        <dbReference type="ARBA" id="ARBA00010617"/>
    </source>
</evidence>
<keyword evidence="11" id="KW-0472">Membrane</keyword>
<comment type="similarity">
    <text evidence="3 10">Belongs to the cytochrome P450 family.</text>
</comment>
<feature type="transmembrane region" description="Helical" evidence="11">
    <location>
        <begin position="451"/>
        <end position="471"/>
    </location>
</feature>
<evidence type="ECO:0000256" key="6">
    <source>
        <dbReference type="ARBA" id="ARBA00023002"/>
    </source>
</evidence>
<evidence type="ECO:0000256" key="4">
    <source>
        <dbReference type="ARBA" id="ARBA00022617"/>
    </source>
</evidence>
<dbReference type="InterPro" id="IPR002401">
    <property type="entry name" value="Cyt_P450_E_grp-I"/>
</dbReference>
<keyword evidence="5 9" id="KW-0479">Metal-binding</keyword>
<keyword evidence="11" id="KW-0812">Transmembrane</keyword>
<feature type="binding site" description="axial binding residue" evidence="9">
    <location>
        <position position="448"/>
    </location>
    <ligand>
        <name>heme</name>
        <dbReference type="ChEBI" id="CHEBI:30413"/>
    </ligand>
    <ligandPart>
        <name>Fe</name>
        <dbReference type="ChEBI" id="CHEBI:18248"/>
    </ligandPart>
</feature>
<dbReference type="GO" id="GO:0016705">
    <property type="term" value="F:oxidoreductase activity, acting on paired donors, with incorporation or reduction of molecular oxygen"/>
    <property type="evidence" value="ECO:0007669"/>
    <property type="project" value="InterPro"/>
</dbReference>
<accession>A0A9P6CVN4</accession>
<dbReference type="PROSITE" id="PS00086">
    <property type="entry name" value="CYTOCHROME_P450"/>
    <property type="match status" value="1"/>
</dbReference>
<keyword evidence="11" id="KW-1133">Transmembrane helix</keyword>
<evidence type="ECO:0000256" key="5">
    <source>
        <dbReference type="ARBA" id="ARBA00022723"/>
    </source>
</evidence>
<dbReference type="OrthoDB" id="2789670at2759"/>
<protein>
    <submittedName>
        <fullName evidence="12">Cytochrome P450</fullName>
    </submittedName>
</protein>
<dbReference type="AlphaFoldDB" id="A0A9P6CVN4"/>
<comment type="cofactor">
    <cofactor evidence="1 9">
        <name>heme</name>
        <dbReference type="ChEBI" id="CHEBI:30413"/>
    </cofactor>
</comment>
<evidence type="ECO:0000256" key="10">
    <source>
        <dbReference type="RuleBase" id="RU000461"/>
    </source>
</evidence>
<dbReference type="Gene3D" id="1.10.630.10">
    <property type="entry name" value="Cytochrome P450"/>
    <property type="match status" value="1"/>
</dbReference>
<dbReference type="InterPro" id="IPR036396">
    <property type="entry name" value="Cyt_P450_sf"/>
</dbReference>
<keyword evidence="4 9" id="KW-0349">Heme</keyword>
<dbReference type="Pfam" id="PF00067">
    <property type="entry name" value="p450"/>
    <property type="match status" value="1"/>
</dbReference>
<dbReference type="GO" id="GO:0020037">
    <property type="term" value="F:heme binding"/>
    <property type="evidence" value="ECO:0007669"/>
    <property type="project" value="InterPro"/>
</dbReference>
<name>A0A9P6CVN4_9AGAR</name>
<comment type="caution">
    <text evidence="12">The sequence shown here is derived from an EMBL/GenBank/DDBJ whole genome shotgun (WGS) entry which is preliminary data.</text>
</comment>
<organism evidence="12 13">
    <name type="scientific">Pholiota conissans</name>
    <dbReference type="NCBI Taxonomy" id="109636"/>
    <lineage>
        <taxon>Eukaryota</taxon>
        <taxon>Fungi</taxon>
        <taxon>Dikarya</taxon>
        <taxon>Basidiomycota</taxon>
        <taxon>Agaricomycotina</taxon>
        <taxon>Agaricomycetes</taxon>
        <taxon>Agaricomycetidae</taxon>
        <taxon>Agaricales</taxon>
        <taxon>Agaricineae</taxon>
        <taxon>Strophariaceae</taxon>
        <taxon>Pholiota</taxon>
    </lineage>
</organism>
<reference evidence="12" key="1">
    <citation type="submission" date="2020-11" db="EMBL/GenBank/DDBJ databases">
        <authorList>
            <consortium name="DOE Joint Genome Institute"/>
            <person name="Ahrendt S."/>
            <person name="Riley R."/>
            <person name="Andreopoulos W."/>
            <person name="Labutti K."/>
            <person name="Pangilinan J."/>
            <person name="Ruiz-Duenas F.J."/>
            <person name="Barrasa J.M."/>
            <person name="Sanchez-Garcia M."/>
            <person name="Camarero S."/>
            <person name="Miyauchi S."/>
            <person name="Serrano A."/>
            <person name="Linde D."/>
            <person name="Babiker R."/>
            <person name="Drula E."/>
            <person name="Ayuso-Fernandez I."/>
            <person name="Pacheco R."/>
            <person name="Padilla G."/>
            <person name="Ferreira P."/>
            <person name="Barriuso J."/>
            <person name="Kellner H."/>
            <person name="Castanera R."/>
            <person name="Alfaro M."/>
            <person name="Ramirez L."/>
            <person name="Pisabarro A.G."/>
            <person name="Kuo A."/>
            <person name="Tritt A."/>
            <person name="Lipzen A."/>
            <person name="He G."/>
            <person name="Yan M."/>
            <person name="Ng V."/>
            <person name="Cullen D."/>
            <person name="Martin F."/>
            <person name="Rosso M.-N."/>
            <person name="Henrissat B."/>
            <person name="Hibbett D."/>
            <person name="Martinez A.T."/>
            <person name="Grigoriev I.V."/>
        </authorList>
    </citation>
    <scope>NUCLEOTIDE SEQUENCE</scope>
    <source>
        <strain evidence="12">CIRM-BRFM 674</strain>
    </source>
</reference>
<proteinExistence type="inferred from homology"/>
<dbReference type="SUPFAM" id="SSF48264">
    <property type="entry name" value="Cytochrome P450"/>
    <property type="match status" value="1"/>
</dbReference>
<dbReference type="GO" id="GO:0004497">
    <property type="term" value="F:monooxygenase activity"/>
    <property type="evidence" value="ECO:0007669"/>
    <property type="project" value="UniProtKB-KW"/>
</dbReference>
<feature type="transmembrane region" description="Helical" evidence="11">
    <location>
        <begin position="12"/>
        <end position="30"/>
    </location>
</feature>
<dbReference type="CDD" id="cd11065">
    <property type="entry name" value="CYP64-like"/>
    <property type="match status" value="1"/>
</dbReference>
<comment type="pathway">
    <text evidence="2">Secondary metabolite biosynthesis.</text>
</comment>
<dbReference type="InterPro" id="IPR050364">
    <property type="entry name" value="Cytochrome_P450_fung"/>
</dbReference>
<evidence type="ECO:0000256" key="2">
    <source>
        <dbReference type="ARBA" id="ARBA00005179"/>
    </source>
</evidence>
<evidence type="ECO:0000256" key="1">
    <source>
        <dbReference type="ARBA" id="ARBA00001971"/>
    </source>
</evidence>
<keyword evidence="6 10" id="KW-0560">Oxidoreductase</keyword>
<evidence type="ECO:0000313" key="13">
    <source>
        <dbReference type="Proteomes" id="UP000807469"/>
    </source>
</evidence>
<dbReference type="Proteomes" id="UP000807469">
    <property type="component" value="Unassembled WGS sequence"/>
</dbReference>
<evidence type="ECO:0000256" key="11">
    <source>
        <dbReference type="SAM" id="Phobius"/>
    </source>
</evidence>
<sequence>MSDPTSSQERPVYVLFLFGLLVTLLSYRYFAKSSLPPGPPKLPLIGSLLSFPSSFEWETFSLWGKRYKSDVIHAQVFGTSIIILNSVKACSDLMEKRSSIYSSRPNFTLITQYMGFAWLLPFLPYGSPWKDRRRLFMRYFQSKTADFNETQKAHQVQYARQLLLRLLEMPEEYMKHTSHFIGGTLRTMAYGTKTKETNDPYIIQAEQVMKALSDTAIPISGILDSMPWMLPIVSSVLSIPPFNKTPAQWKELATQFRDEPFLEAKRQAVSGETVDGFVPRSLEDIDPSRDMNEQETLIKDIAGVVFIGGSSTTTAVLHTFFLAMVCFPDAQAKAQEELDRVIGRGRLPDFNDEPFLPYISALIKEVQRWNPPGPMGIPHFLEEDDQYQGYVIPGQSLIITNIWAILNDETIYPNPRLFNPDRFLKDGKLHCSILDPVNVGFGFGRRICPGVSIALSAIWISVASILANFTISKARDENGQIIEPSMKYHSGVTFQPLPFKCAIKPRHDKVGSLIESYVSIFA</sequence>
<evidence type="ECO:0000256" key="7">
    <source>
        <dbReference type="ARBA" id="ARBA00023004"/>
    </source>
</evidence>
<dbReference type="InterPro" id="IPR017972">
    <property type="entry name" value="Cyt_P450_CS"/>
</dbReference>
<dbReference type="PANTHER" id="PTHR46300:SF7">
    <property type="entry name" value="P450, PUTATIVE (EUROFUNG)-RELATED"/>
    <property type="match status" value="1"/>
</dbReference>
<gene>
    <name evidence="12" type="ORF">BDN70DRAFT_576959</name>
</gene>
<dbReference type="PANTHER" id="PTHR46300">
    <property type="entry name" value="P450, PUTATIVE (EUROFUNG)-RELATED-RELATED"/>
    <property type="match status" value="1"/>
</dbReference>
<keyword evidence="13" id="KW-1185">Reference proteome</keyword>